<dbReference type="AlphaFoldDB" id="A0AAX3W479"/>
<accession>A0AAX3W479</accession>
<reference evidence="1" key="1">
    <citation type="journal article" date="2023" name="Antibiotics">
        <title>Prevalence and Molecular Characterization of Methicillin-Resistant Staphylococci (MRS) and Mammaliicocci (MRM) in Dromedary Camels from Algeria: First Detection of SCCmec-mecC Hybrid in Methicillin-Resistant Mammaliicoccus lentus.</title>
        <authorList>
            <person name="Belhout C."/>
            <person name="Boyen F."/>
            <person name="Vereecke N."/>
            <person name="Theuns S."/>
            <person name="Taibi N."/>
            <person name="Stegger M."/>
            <person name="de la Fe-Rodriguez P.Y."/>
            <person name="Bouayad L."/>
            <person name="Elgroud R."/>
            <person name="Butaye P."/>
        </authorList>
    </citation>
    <scope>NUCLEOTIDE SEQUENCE</scope>
    <source>
        <strain evidence="1">7048</strain>
    </source>
</reference>
<dbReference type="Proteomes" id="UP001223261">
    <property type="component" value="Chromosome"/>
</dbReference>
<organism evidence="1 2">
    <name type="scientific">Mammaliicoccus lentus</name>
    <name type="common">Staphylococcus lentus</name>
    <dbReference type="NCBI Taxonomy" id="42858"/>
    <lineage>
        <taxon>Bacteria</taxon>
        <taxon>Bacillati</taxon>
        <taxon>Bacillota</taxon>
        <taxon>Bacilli</taxon>
        <taxon>Bacillales</taxon>
        <taxon>Staphylococcaceae</taxon>
        <taxon>Mammaliicoccus</taxon>
    </lineage>
</organism>
<gene>
    <name evidence="1" type="ORF">PYH69_15055</name>
</gene>
<sequence>MSFQVVAGDRELLLNISGWTAALTLRKEIKISYTSIEEIQLGKFHFPWTAAIKKTGITTFGYKAGIFMIEDKKYFLAYHNQNEVVILQLKCCEFDHIVFESENPRQLVHEMMRNCPSINLRENAQREDEI</sequence>
<evidence type="ECO:0008006" key="3">
    <source>
        <dbReference type="Google" id="ProtNLM"/>
    </source>
</evidence>
<evidence type="ECO:0000313" key="1">
    <source>
        <dbReference type="EMBL" id="WHI59987.1"/>
    </source>
</evidence>
<protein>
    <recommendedName>
        <fullName evidence="3">Bacterial Pleckstrin homology domain-containing protein</fullName>
    </recommendedName>
</protein>
<dbReference type="RefSeq" id="WP_282862222.1">
    <property type="nucleotide sequence ID" value="NZ_CP118848.1"/>
</dbReference>
<proteinExistence type="predicted"/>
<evidence type="ECO:0000313" key="2">
    <source>
        <dbReference type="Proteomes" id="UP001223261"/>
    </source>
</evidence>
<dbReference type="EMBL" id="CP118848">
    <property type="protein sequence ID" value="WHI59987.1"/>
    <property type="molecule type" value="Genomic_DNA"/>
</dbReference>
<name>A0AAX3W479_MAMLE</name>